<dbReference type="InterPro" id="IPR019734">
    <property type="entry name" value="TPR_rpt"/>
</dbReference>
<evidence type="ECO:0000256" key="1">
    <source>
        <dbReference type="ARBA" id="ARBA00022737"/>
    </source>
</evidence>
<keyword evidence="2 3" id="KW-0802">TPR repeat</keyword>
<dbReference type="PROSITE" id="PS50005">
    <property type="entry name" value="TPR"/>
    <property type="match status" value="1"/>
</dbReference>
<dbReference type="InterPro" id="IPR011990">
    <property type="entry name" value="TPR-like_helical_dom_sf"/>
</dbReference>
<dbReference type="Gene3D" id="1.25.40.10">
    <property type="entry name" value="Tetratricopeptide repeat domain"/>
    <property type="match status" value="3"/>
</dbReference>
<evidence type="ECO:0000256" key="2">
    <source>
        <dbReference type="ARBA" id="ARBA00022803"/>
    </source>
</evidence>
<evidence type="ECO:0000256" key="3">
    <source>
        <dbReference type="PROSITE-ProRule" id="PRU00339"/>
    </source>
</evidence>
<dbReference type="InterPro" id="IPR050498">
    <property type="entry name" value="Ycf3"/>
</dbReference>
<reference evidence="6" key="1">
    <citation type="journal article" date="2019" name="Int. J. Syst. Evol. Microbiol.">
        <title>The Global Catalogue of Microorganisms (GCM) 10K type strain sequencing project: providing services to taxonomists for standard genome sequencing and annotation.</title>
        <authorList>
            <consortium name="The Broad Institute Genomics Platform"/>
            <consortium name="The Broad Institute Genome Sequencing Center for Infectious Disease"/>
            <person name="Wu L."/>
            <person name="Ma J."/>
        </authorList>
    </citation>
    <scope>NUCLEOTIDE SEQUENCE [LARGE SCALE GENOMIC DNA]</scope>
    <source>
        <strain evidence="6">JCM 13004</strain>
    </source>
</reference>
<dbReference type="Pfam" id="PF13432">
    <property type="entry name" value="TPR_16"/>
    <property type="match status" value="2"/>
</dbReference>
<evidence type="ECO:0000313" key="5">
    <source>
        <dbReference type="EMBL" id="GAA1232048.1"/>
    </source>
</evidence>
<dbReference type="PANTHER" id="PTHR44858">
    <property type="entry name" value="TETRATRICOPEPTIDE REPEAT PROTEIN 6"/>
    <property type="match status" value="1"/>
</dbReference>
<feature type="compositionally biased region" description="Low complexity" evidence="4">
    <location>
        <begin position="47"/>
        <end position="60"/>
    </location>
</feature>
<dbReference type="SUPFAM" id="SSF48452">
    <property type="entry name" value="TPR-like"/>
    <property type="match status" value="2"/>
</dbReference>
<keyword evidence="1" id="KW-0677">Repeat</keyword>
<evidence type="ECO:0000256" key="4">
    <source>
        <dbReference type="SAM" id="MobiDB-lite"/>
    </source>
</evidence>
<dbReference type="EMBL" id="BAAALF010000030">
    <property type="protein sequence ID" value="GAA1232048.1"/>
    <property type="molecule type" value="Genomic_DNA"/>
</dbReference>
<feature type="repeat" description="TPR" evidence="3">
    <location>
        <begin position="162"/>
        <end position="195"/>
    </location>
</feature>
<accession>A0ABP4GNP7</accession>
<dbReference type="Proteomes" id="UP001500037">
    <property type="component" value="Unassembled WGS sequence"/>
</dbReference>
<proteinExistence type="predicted"/>
<comment type="caution">
    <text evidence="5">The sequence shown here is derived from an EMBL/GenBank/DDBJ whole genome shotgun (WGS) entry which is preliminary data.</text>
</comment>
<sequence length="455" mass="47832">MTPRATLRAPRGRQLLLASTAGALGVGLFLAGALGLAPPGSPGGAGPNAAPAGAPAGLREAGGSADALAADITGLQQHLREDPTDAPALGRLGLDYVQQAKATVDPTYYPKAEAVLTQSLKTDATENFTAMAGMAALEAARHNFATALDWSEKAVAVNPDNATLQGILADAYTQLGRYPESFDAVQRMVDLQPGTPSLARASYTWELRGDTAAAAEDMQRALNDAGTPADRAFARYHLSQLAFDNGDAKTALTHADAGLRETPGSAELLEGRAKAEAALGNTDAALADYTSAVAKVPQPSYVLELGELLQSLGRTKDAEQQYQVFRGEEKLFTDNGVALDSDGTLFEADHGDPAKALALAEQGLRTRPFLEMHDAYAWALHASGRDTEALEQSRQATALGMRNALFHYHQGMIEKSLGHRDAARTELDQALAINEHFSPIHAPLAHAALAQLGAD</sequence>
<organism evidence="5 6">
    <name type="scientific">Kitasatospora nipponensis</name>
    <dbReference type="NCBI Taxonomy" id="258049"/>
    <lineage>
        <taxon>Bacteria</taxon>
        <taxon>Bacillati</taxon>
        <taxon>Actinomycetota</taxon>
        <taxon>Actinomycetes</taxon>
        <taxon>Kitasatosporales</taxon>
        <taxon>Streptomycetaceae</taxon>
        <taxon>Kitasatospora</taxon>
    </lineage>
</organism>
<gene>
    <name evidence="5" type="ORF">GCM10009665_22850</name>
</gene>
<keyword evidence="6" id="KW-1185">Reference proteome</keyword>
<protein>
    <submittedName>
        <fullName evidence="5">Tetratricopeptide repeat protein</fullName>
    </submittedName>
</protein>
<dbReference type="SMART" id="SM00028">
    <property type="entry name" value="TPR"/>
    <property type="match status" value="5"/>
</dbReference>
<dbReference type="RefSeq" id="WP_344441243.1">
    <property type="nucleotide sequence ID" value="NZ_BAAALF010000030.1"/>
</dbReference>
<dbReference type="PANTHER" id="PTHR44858:SF1">
    <property type="entry name" value="UDP-N-ACETYLGLUCOSAMINE--PEPTIDE N-ACETYLGLUCOSAMINYLTRANSFERASE SPINDLY-RELATED"/>
    <property type="match status" value="1"/>
</dbReference>
<feature type="region of interest" description="Disordered" evidence="4">
    <location>
        <begin position="41"/>
        <end position="60"/>
    </location>
</feature>
<evidence type="ECO:0000313" key="6">
    <source>
        <dbReference type="Proteomes" id="UP001500037"/>
    </source>
</evidence>
<name>A0ABP4GNP7_9ACTN</name>